<dbReference type="SUPFAM" id="SSF158568">
    <property type="entry name" value="AF1862-like"/>
    <property type="match status" value="1"/>
</dbReference>
<evidence type="ECO:0000256" key="2">
    <source>
        <dbReference type="ARBA" id="ARBA00006161"/>
    </source>
</evidence>
<proteinExistence type="inferred from homology"/>
<protein>
    <recommendedName>
        <fullName evidence="5">CRISPR type III-B/RAMP module-associated protein Cmr5</fullName>
    </recommendedName>
</protein>
<dbReference type="Gene3D" id="1.10.520.30">
    <property type="entry name" value="AF1862-like domain"/>
    <property type="match status" value="1"/>
</dbReference>
<dbReference type="GO" id="GO:0051607">
    <property type="term" value="P:defense response to virus"/>
    <property type="evidence" value="ECO:0007669"/>
    <property type="project" value="UniProtKB-KW"/>
</dbReference>
<dbReference type="AlphaFoldDB" id="A0A916PBY4"/>
<accession>A0A916PBY4</accession>
<comment type="similarity">
    <text evidence="2">Belongs to the CRISPR system Cmr5 family.</text>
</comment>
<dbReference type="CDD" id="cd09749">
    <property type="entry name" value="Cmr5_III-B"/>
    <property type="match status" value="1"/>
</dbReference>
<dbReference type="InterPro" id="IPR010160">
    <property type="entry name" value="CRISPR-assoc_prot_Cmr5"/>
</dbReference>
<comment type="subcellular location">
    <subcellularLocation>
        <location evidence="1">Cytoplasm</location>
    </subcellularLocation>
</comment>
<evidence type="ECO:0000256" key="5">
    <source>
        <dbReference type="ARBA" id="ARBA00030001"/>
    </source>
</evidence>
<evidence type="ECO:0000256" key="3">
    <source>
        <dbReference type="ARBA" id="ARBA00022490"/>
    </source>
</evidence>
<organism evidence="6 7">
    <name type="scientific">Kryptobacter tengchongensis</name>
    <dbReference type="NCBI Taxonomy" id="1643429"/>
    <lineage>
        <taxon>Bacteria</taxon>
        <taxon>Pseudomonadati</taxon>
        <taxon>Candidatus Kryptoniota</taxon>
        <taxon>Candidatus Kryptobacter</taxon>
    </lineage>
</organism>
<dbReference type="GO" id="GO:0005737">
    <property type="term" value="C:cytoplasm"/>
    <property type="evidence" value="ECO:0007669"/>
    <property type="project" value="UniProtKB-SubCell"/>
</dbReference>
<reference evidence="6 7" key="1">
    <citation type="submission" date="2015-11" db="EMBL/GenBank/DDBJ databases">
        <authorList>
            <person name="Varghese N."/>
        </authorList>
    </citation>
    <scope>NUCLEOTIDE SEQUENCE [LARGE SCALE GENOMIC DNA]</scope>
    <source>
        <strain evidence="6 7">JGI-25</strain>
    </source>
</reference>
<keyword evidence="3" id="KW-0963">Cytoplasm</keyword>
<dbReference type="RefSeq" id="WP_072263903.1">
    <property type="nucleotide sequence ID" value="NZ_CZVV01000054.1"/>
</dbReference>
<dbReference type="InterPro" id="IPR023101">
    <property type="entry name" value="AF1862-like_dom_sf"/>
</dbReference>
<dbReference type="Proteomes" id="UP000243105">
    <property type="component" value="Unassembled WGS sequence"/>
</dbReference>
<evidence type="ECO:0000313" key="7">
    <source>
        <dbReference type="Proteomes" id="UP000243105"/>
    </source>
</evidence>
<evidence type="ECO:0000256" key="4">
    <source>
        <dbReference type="ARBA" id="ARBA00023118"/>
    </source>
</evidence>
<name>A0A916PBY4_KRYT1</name>
<comment type="caution">
    <text evidence="6">The sequence shown here is derived from an EMBL/GenBank/DDBJ whole genome shotgun (WGS) entry which is preliminary data.</text>
</comment>
<dbReference type="Pfam" id="PF09701">
    <property type="entry name" value="Cas_Cmr5"/>
    <property type="match status" value="1"/>
</dbReference>
<keyword evidence="4" id="KW-0051">Antiviral defense</keyword>
<evidence type="ECO:0000256" key="1">
    <source>
        <dbReference type="ARBA" id="ARBA00004496"/>
    </source>
</evidence>
<dbReference type="EMBL" id="CZVV01000054">
    <property type="protein sequence ID" value="CUT01625.1"/>
    <property type="molecule type" value="Genomic_DNA"/>
</dbReference>
<gene>
    <name evidence="6" type="ORF">JGI25_00922</name>
</gene>
<evidence type="ECO:0000313" key="6">
    <source>
        <dbReference type="EMBL" id="CUT01625.1"/>
    </source>
</evidence>
<sequence length="161" mass="18625">MPENEALITKLEKGRAEFAYRCALEGKSILQKIEINGEFYEDDKYKSYVKKIPSMILTNGLGQTLAFICAKRKKEKDKKKPGSEGNPKNAYDLIYKQLTDYLKSDSTARIRMPENQNELIEWVISLDSYNYRYVTEEVLAFLNWLRKFAEGMIETEEGGGE</sequence>
<dbReference type="NCBIfam" id="TIGR01881">
    <property type="entry name" value="cas_Cmr5"/>
    <property type="match status" value="1"/>
</dbReference>